<dbReference type="PANTHER" id="PTHR43179">
    <property type="entry name" value="RHAMNOSYLTRANSFERASE WBBL"/>
    <property type="match status" value="1"/>
</dbReference>
<keyword evidence="3" id="KW-1185">Reference proteome</keyword>
<dbReference type="InterPro" id="IPR001173">
    <property type="entry name" value="Glyco_trans_2-like"/>
</dbReference>
<dbReference type="Gene3D" id="3.90.550.10">
    <property type="entry name" value="Spore Coat Polysaccharide Biosynthesis Protein SpsA, Chain A"/>
    <property type="match status" value="1"/>
</dbReference>
<dbReference type="OrthoDB" id="257969at2"/>
<dbReference type="SUPFAM" id="SSF53448">
    <property type="entry name" value="Nucleotide-diphospho-sugar transferases"/>
    <property type="match status" value="1"/>
</dbReference>
<accession>A0A2M8VJI3</accession>
<dbReference type="EMBL" id="PGTX01000004">
    <property type="protein sequence ID" value="PJI77156.1"/>
    <property type="molecule type" value="Genomic_DNA"/>
</dbReference>
<dbReference type="RefSeq" id="WP_157799304.1">
    <property type="nucleotide sequence ID" value="NZ_CBCSBW010000005.1"/>
</dbReference>
<dbReference type="Proteomes" id="UP000229366">
    <property type="component" value="Unassembled WGS sequence"/>
</dbReference>
<dbReference type="AlphaFoldDB" id="A0A2M8VJI3"/>
<proteinExistence type="predicted"/>
<dbReference type="GO" id="GO:0016740">
    <property type="term" value="F:transferase activity"/>
    <property type="evidence" value="ECO:0007669"/>
    <property type="project" value="UniProtKB-KW"/>
</dbReference>
<evidence type="ECO:0000313" key="2">
    <source>
        <dbReference type="EMBL" id="PJI77156.1"/>
    </source>
</evidence>
<keyword evidence="2" id="KW-0808">Transferase</keyword>
<dbReference type="CDD" id="cd00761">
    <property type="entry name" value="Glyco_tranf_GTA_type"/>
    <property type="match status" value="1"/>
</dbReference>
<organism evidence="2 3">
    <name type="scientific">Polynucleobacter brandtiae</name>
    <dbReference type="NCBI Taxonomy" id="1938816"/>
    <lineage>
        <taxon>Bacteria</taxon>
        <taxon>Pseudomonadati</taxon>
        <taxon>Pseudomonadota</taxon>
        <taxon>Betaproteobacteria</taxon>
        <taxon>Burkholderiales</taxon>
        <taxon>Burkholderiaceae</taxon>
        <taxon>Polynucleobacter</taxon>
    </lineage>
</organism>
<feature type="domain" description="Glycosyltransferase 2-like" evidence="1">
    <location>
        <begin position="5"/>
        <end position="131"/>
    </location>
</feature>
<reference evidence="2 3" key="1">
    <citation type="submission" date="2017-11" db="EMBL/GenBank/DDBJ databases">
        <title>Genomic Encyclopedia of Type Strains, Phase III (KMG-III): the genomes of soil and plant-associated and newly described type strains.</title>
        <authorList>
            <person name="Whitman W."/>
        </authorList>
    </citation>
    <scope>NUCLEOTIDE SEQUENCE [LARGE SCALE GENOMIC DNA]</scope>
    <source>
        <strain evidence="2 3">UB-Domo-W1</strain>
    </source>
</reference>
<protein>
    <submittedName>
        <fullName evidence="2">GT2 family glycosyltransferase</fullName>
    </submittedName>
</protein>
<comment type="caution">
    <text evidence="2">The sequence shown here is derived from an EMBL/GenBank/DDBJ whole genome shotgun (WGS) entry which is preliminary data.</text>
</comment>
<evidence type="ECO:0000259" key="1">
    <source>
        <dbReference type="Pfam" id="PF00535"/>
    </source>
</evidence>
<dbReference type="InterPro" id="IPR029044">
    <property type="entry name" value="Nucleotide-diphossugar_trans"/>
</dbReference>
<name>A0A2M8VJI3_9BURK</name>
<gene>
    <name evidence="2" type="ORF">B0G85_1759</name>
</gene>
<sequence length="346" mass="39556">MINSTIIIPTAGRIDVLIKAIESILRLDLQKNNSELIIVDNNSDPLMSQILMQHCIELQGRLRYVHEPSPGLTAARHRGARESNGEILIFLDDDVEVSEGWLDTIHKGFLDDDVVMIGGPSIPKFDGSIPSWFWSFFTSTPYGGWMCSWLSLSDIGSDVKGVDPNYIWGLNFSIRKSVLYELGGFHPDLVPKNYQCWQGDGETGLTMKVRDSGRRADYLKGALVFHQCGQDRLNLEYFKKRAFYHGVSDSYANIRSRNNKSKLIKSNSPQPFFDSLRTLKANFKKMLINFCLDKVYAVNSGSPQIMTKYAERQGWLFHQEQVKMNPSLLPWILRDNYFDTDIRELK</sequence>
<evidence type="ECO:0000313" key="3">
    <source>
        <dbReference type="Proteomes" id="UP000229366"/>
    </source>
</evidence>
<dbReference type="Pfam" id="PF00535">
    <property type="entry name" value="Glycos_transf_2"/>
    <property type="match status" value="1"/>
</dbReference>
<dbReference type="PANTHER" id="PTHR43179:SF7">
    <property type="entry name" value="RHAMNOSYLTRANSFERASE WBBL"/>
    <property type="match status" value="1"/>
</dbReference>